<evidence type="ECO:0000256" key="11">
    <source>
        <dbReference type="SAM" id="MobiDB-lite"/>
    </source>
</evidence>
<feature type="domain" description="Nuclear receptor" evidence="12">
    <location>
        <begin position="45"/>
        <end position="120"/>
    </location>
</feature>
<dbReference type="Gene3D" id="3.30.50.10">
    <property type="entry name" value="Erythroid Transcription Factor GATA-1, subunit A"/>
    <property type="match status" value="1"/>
</dbReference>
<keyword evidence="13" id="KW-1185">Reference proteome</keyword>
<dbReference type="WBParaSite" id="PTRK_0001132000.1">
    <property type="protein sequence ID" value="PTRK_0001132000.1"/>
    <property type="gene ID" value="PTRK_0001132000"/>
</dbReference>
<dbReference type="InterPro" id="IPR050234">
    <property type="entry name" value="Nuclear_hormone_rcpt_NR1"/>
</dbReference>
<evidence type="ECO:0000313" key="14">
    <source>
        <dbReference type="WBParaSite" id="PTRK_0001132000.1"/>
    </source>
</evidence>
<dbReference type="InterPro" id="IPR013088">
    <property type="entry name" value="Znf_NHR/GATA"/>
</dbReference>
<evidence type="ECO:0000256" key="2">
    <source>
        <dbReference type="ARBA" id="ARBA00022723"/>
    </source>
</evidence>
<dbReference type="GO" id="GO:0030154">
    <property type="term" value="P:cell differentiation"/>
    <property type="evidence" value="ECO:0007669"/>
    <property type="project" value="TreeGrafter"/>
</dbReference>
<evidence type="ECO:0000313" key="13">
    <source>
        <dbReference type="Proteomes" id="UP000038045"/>
    </source>
</evidence>
<evidence type="ECO:0000256" key="10">
    <source>
        <dbReference type="SAM" id="Coils"/>
    </source>
</evidence>
<evidence type="ECO:0000256" key="6">
    <source>
        <dbReference type="ARBA" id="ARBA00023125"/>
    </source>
</evidence>
<dbReference type="PROSITE" id="PS00031">
    <property type="entry name" value="NUCLEAR_REC_DBD_1"/>
    <property type="match status" value="1"/>
</dbReference>
<dbReference type="Proteomes" id="UP000038045">
    <property type="component" value="Unplaced"/>
</dbReference>
<comment type="similarity">
    <text evidence="1">Belongs to the nuclear hormone receptor family.</text>
</comment>
<evidence type="ECO:0000256" key="9">
    <source>
        <dbReference type="ARBA" id="ARBA00023242"/>
    </source>
</evidence>
<feature type="compositionally biased region" description="Low complexity" evidence="11">
    <location>
        <begin position="7"/>
        <end position="35"/>
    </location>
</feature>
<dbReference type="PANTHER" id="PTHR24082:SF283">
    <property type="entry name" value="NUCLEAR HORMONE RECEPTOR HR96"/>
    <property type="match status" value="1"/>
</dbReference>
<dbReference type="GO" id="GO:0000978">
    <property type="term" value="F:RNA polymerase II cis-regulatory region sequence-specific DNA binding"/>
    <property type="evidence" value="ECO:0007669"/>
    <property type="project" value="TreeGrafter"/>
</dbReference>
<evidence type="ECO:0000256" key="7">
    <source>
        <dbReference type="ARBA" id="ARBA00023163"/>
    </source>
</evidence>
<dbReference type="GO" id="GO:0045944">
    <property type="term" value="P:positive regulation of transcription by RNA polymerase II"/>
    <property type="evidence" value="ECO:0007669"/>
    <property type="project" value="TreeGrafter"/>
</dbReference>
<keyword evidence="10" id="KW-0175">Coiled coil</keyword>
<dbReference type="Pfam" id="PF00105">
    <property type="entry name" value="zf-C4"/>
    <property type="match status" value="1"/>
</dbReference>
<sequence>MRRDWNSRSPSISRRDSISSSFSSMTDSSSQASTSEESKRRSGVNKVCRICGDVAYSYNFNCVSCESCKAFFRRNALRKKEFKCPFSGKCEINLVSRRFCQKCRLEKCFKLGMKKELILTEEERELKNKMVREKRAKIKKEKENAERTKLECALKNSSNDIPLSDSKRKCNCKCSCGKYTNEIPLEQLLSAYIKMTNEKLKPNIIFPTIPPTNVNYYTSSTSILSPIPSPKKTSSNSPVSCNNFQPTIPQSAQMIIKDALAKFNIKDFQKPPLTLNNQLFDSLLASGVIKPIYVNSNMNNEYNNIY</sequence>
<keyword evidence="9" id="KW-0539">Nucleus</keyword>
<feature type="region of interest" description="Disordered" evidence="11">
    <location>
        <begin position="1"/>
        <end position="38"/>
    </location>
</feature>
<name>A0A0N4ZS38_PARTI</name>
<dbReference type="AlphaFoldDB" id="A0A0N4ZS38"/>
<keyword evidence="5" id="KW-0805">Transcription regulation</keyword>
<organism evidence="13 14">
    <name type="scientific">Parastrongyloides trichosuri</name>
    <name type="common">Possum-specific nematode worm</name>
    <dbReference type="NCBI Taxonomy" id="131310"/>
    <lineage>
        <taxon>Eukaryota</taxon>
        <taxon>Metazoa</taxon>
        <taxon>Ecdysozoa</taxon>
        <taxon>Nematoda</taxon>
        <taxon>Chromadorea</taxon>
        <taxon>Rhabditida</taxon>
        <taxon>Tylenchina</taxon>
        <taxon>Panagrolaimomorpha</taxon>
        <taxon>Strongyloidoidea</taxon>
        <taxon>Strongyloididae</taxon>
        <taxon>Parastrongyloides</taxon>
    </lineage>
</organism>
<dbReference type="PROSITE" id="PS51030">
    <property type="entry name" value="NUCLEAR_REC_DBD_2"/>
    <property type="match status" value="1"/>
</dbReference>
<keyword evidence="2" id="KW-0479">Metal-binding</keyword>
<proteinExistence type="inferred from homology"/>
<dbReference type="GO" id="GO:0008270">
    <property type="term" value="F:zinc ion binding"/>
    <property type="evidence" value="ECO:0007669"/>
    <property type="project" value="UniProtKB-KW"/>
</dbReference>
<evidence type="ECO:0000256" key="3">
    <source>
        <dbReference type="ARBA" id="ARBA00022771"/>
    </source>
</evidence>
<evidence type="ECO:0000256" key="8">
    <source>
        <dbReference type="ARBA" id="ARBA00023170"/>
    </source>
</evidence>
<dbReference type="STRING" id="131310.A0A0N4ZS38"/>
<keyword evidence="4" id="KW-0862">Zinc</keyword>
<dbReference type="PANTHER" id="PTHR24082">
    <property type="entry name" value="NUCLEAR HORMONE RECEPTOR"/>
    <property type="match status" value="1"/>
</dbReference>
<feature type="coiled-coil region" evidence="10">
    <location>
        <begin position="123"/>
        <end position="160"/>
    </location>
</feature>
<reference evidence="14" key="1">
    <citation type="submission" date="2017-02" db="UniProtKB">
        <authorList>
            <consortium name="WormBaseParasite"/>
        </authorList>
    </citation>
    <scope>IDENTIFICATION</scope>
</reference>
<dbReference type="SMART" id="SM00399">
    <property type="entry name" value="ZnF_C4"/>
    <property type="match status" value="1"/>
</dbReference>
<keyword evidence="3" id="KW-0863">Zinc-finger</keyword>
<dbReference type="PRINTS" id="PR00047">
    <property type="entry name" value="STROIDFINGER"/>
</dbReference>
<dbReference type="SUPFAM" id="SSF57716">
    <property type="entry name" value="Glucocorticoid receptor-like (DNA-binding domain)"/>
    <property type="match status" value="1"/>
</dbReference>
<accession>A0A0N4ZS38</accession>
<evidence type="ECO:0000259" key="12">
    <source>
        <dbReference type="PROSITE" id="PS51030"/>
    </source>
</evidence>
<evidence type="ECO:0000256" key="1">
    <source>
        <dbReference type="ARBA" id="ARBA00005993"/>
    </source>
</evidence>
<evidence type="ECO:0000256" key="5">
    <source>
        <dbReference type="ARBA" id="ARBA00023015"/>
    </source>
</evidence>
<evidence type="ECO:0000256" key="4">
    <source>
        <dbReference type="ARBA" id="ARBA00022833"/>
    </source>
</evidence>
<dbReference type="GO" id="GO:0000122">
    <property type="term" value="P:negative regulation of transcription by RNA polymerase II"/>
    <property type="evidence" value="ECO:0007669"/>
    <property type="project" value="TreeGrafter"/>
</dbReference>
<keyword evidence="8" id="KW-0675">Receptor</keyword>
<dbReference type="InterPro" id="IPR001628">
    <property type="entry name" value="Znf_hrmn_rcpt"/>
</dbReference>
<keyword evidence="6" id="KW-0238">DNA-binding</keyword>
<dbReference type="GO" id="GO:0004879">
    <property type="term" value="F:nuclear receptor activity"/>
    <property type="evidence" value="ECO:0007669"/>
    <property type="project" value="TreeGrafter"/>
</dbReference>
<protein>
    <submittedName>
        <fullName evidence="14">Nuclear receptor domain-containing protein</fullName>
    </submittedName>
</protein>
<keyword evidence="7" id="KW-0804">Transcription</keyword>